<sequence length="179" mass="19593">MGVPGSEAGYASSHGNHGDFASTQGETGSADSMMGLSYSHISNEQDILAHPSPSTGEQFNHHEQFRDRYHPYVQRTGDTFASSSQTPPSWRRSRGKPSDSTSTSNKPRKDRKKAFVTPEMDNIIRTGRKIMGATLEAFRASNAASLCADGSPSSHWDTLAPTEDINVWSTPPRRGDPRR</sequence>
<dbReference type="KEGG" id="ker:91101078"/>
<feature type="compositionally biased region" description="Polar residues" evidence="1">
    <location>
        <begin position="21"/>
        <end position="30"/>
    </location>
</feature>
<evidence type="ECO:0000256" key="1">
    <source>
        <dbReference type="SAM" id="MobiDB-lite"/>
    </source>
</evidence>
<keyword evidence="3" id="KW-1185">Reference proteome</keyword>
<feature type="region of interest" description="Disordered" evidence="1">
    <location>
        <begin position="146"/>
        <end position="179"/>
    </location>
</feature>
<proteinExistence type="predicted"/>
<dbReference type="AlphaFoldDB" id="A0AAX4KET3"/>
<gene>
    <name evidence="2" type="ORF">V865_002274</name>
</gene>
<dbReference type="EMBL" id="CP144089">
    <property type="protein sequence ID" value="WWD04207.1"/>
    <property type="molecule type" value="Genomic_DNA"/>
</dbReference>
<dbReference type="GeneID" id="91101078"/>
<feature type="compositionally biased region" description="Polar residues" evidence="1">
    <location>
        <begin position="76"/>
        <end position="88"/>
    </location>
</feature>
<feature type="region of interest" description="Disordered" evidence="1">
    <location>
        <begin position="1"/>
        <end position="121"/>
    </location>
</feature>
<dbReference type="RefSeq" id="XP_066082174.1">
    <property type="nucleotide sequence ID" value="XM_066226077.1"/>
</dbReference>
<name>A0AAX4KET3_9TREE</name>
<evidence type="ECO:0000313" key="2">
    <source>
        <dbReference type="EMBL" id="WWD04207.1"/>
    </source>
</evidence>
<reference evidence="2 3" key="1">
    <citation type="submission" date="2024-01" db="EMBL/GenBank/DDBJ databases">
        <title>Comparative genomics of Cryptococcus and Kwoniella reveals pathogenesis evolution and contrasting modes of karyotype evolution via chromosome fusion or intercentromeric recombination.</title>
        <authorList>
            <person name="Coelho M.A."/>
            <person name="David-Palma M."/>
            <person name="Shea T."/>
            <person name="Bowers K."/>
            <person name="McGinley-Smith S."/>
            <person name="Mohammad A.W."/>
            <person name="Gnirke A."/>
            <person name="Yurkov A.M."/>
            <person name="Nowrousian M."/>
            <person name="Sun S."/>
            <person name="Cuomo C.A."/>
            <person name="Heitman J."/>
        </authorList>
    </citation>
    <scope>NUCLEOTIDE SEQUENCE [LARGE SCALE GENOMIC DNA]</scope>
    <source>
        <strain evidence="2 3">PYCC6329</strain>
    </source>
</reference>
<feature type="compositionally biased region" description="Basic and acidic residues" evidence="1">
    <location>
        <begin position="59"/>
        <end position="70"/>
    </location>
</feature>
<accession>A0AAX4KET3</accession>
<dbReference type="Proteomes" id="UP001358614">
    <property type="component" value="Chromosome 1"/>
</dbReference>
<protein>
    <submittedName>
        <fullName evidence="2">Uncharacterized protein</fullName>
    </submittedName>
</protein>
<evidence type="ECO:0000313" key="3">
    <source>
        <dbReference type="Proteomes" id="UP001358614"/>
    </source>
</evidence>
<organism evidence="2 3">
    <name type="scientific">Kwoniella europaea PYCC6329</name>
    <dbReference type="NCBI Taxonomy" id="1423913"/>
    <lineage>
        <taxon>Eukaryota</taxon>
        <taxon>Fungi</taxon>
        <taxon>Dikarya</taxon>
        <taxon>Basidiomycota</taxon>
        <taxon>Agaricomycotina</taxon>
        <taxon>Tremellomycetes</taxon>
        <taxon>Tremellales</taxon>
        <taxon>Cryptococcaceae</taxon>
        <taxon>Kwoniella</taxon>
    </lineage>
</organism>